<proteinExistence type="predicted"/>
<name>X8AFL8_MYCXE</name>
<sequence length="182" mass="20012">MNVLTRLHQTPSPILRILVAALLLVLTFAGGYAVAARKTVTLSVDGTRLTVTTMKSRVIDVLKENGFDVGERDDLYPTGNERVHDDDEIILRRSRPLQISLDGHGTKQVWTTASTVDEALAQLAMTDTAPPRPPAAAGCHWPGWPFRWSPRRPCGSTTAGPCAPCTWPRRTSASYWTPPARR</sequence>
<reference evidence="2" key="1">
    <citation type="submission" date="2014-01" db="EMBL/GenBank/DDBJ databases">
        <authorList>
            <person name="Brown-Elliot B."/>
            <person name="Wallace R."/>
            <person name="Lenaerts A."/>
            <person name="Ordway D."/>
            <person name="DeGroote M.A."/>
            <person name="Parker T."/>
            <person name="Sizemore C."/>
            <person name="Tallon L.J."/>
            <person name="Sadzewicz L.K."/>
            <person name="Sengamalay N."/>
            <person name="Fraser C.M."/>
            <person name="Hine E."/>
            <person name="Shefchek K.A."/>
            <person name="Das S.P."/>
            <person name="Tettelin H."/>
        </authorList>
    </citation>
    <scope>NUCLEOTIDE SEQUENCE [LARGE SCALE GENOMIC DNA]</scope>
    <source>
        <strain evidence="2">4042</strain>
    </source>
</reference>
<gene>
    <name evidence="2" type="ORF">I553_4231</name>
</gene>
<evidence type="ECO:0000313" key="2">
    <source>
        <dbReference type="EMBL" id="EUA29976.1"/>
    </source>
</evidence>
<dbReference type="InterPro" id="IPR007137">
    <property type="entry name" value="DUF348"/>
</dbReference>
<accession>X8AFL8</accession>
<dbReference type="PATRIC" id="fig|1299334.3.peg.5916"/>
<feature type="domain" description="DUF348" evidence="1">
    <location>
        <begin position="40"/>
        <end position="77"/>
    </location>
</feature>
<organism evidence="2">
    <name type="scientific">Mycobacterium xenopi 4042</name>
    <dbReference type="NCBI Taxonomy" id="1299334"/>
    <lineage>
        <taxon>Bacteria</taxon>
        <taxon>Bacillati</taxon>
        <taxon>Actinomycetota</taxon>
        <taxon>Actinomycetes</taxon>
        <taxon>Mycobacteriales</taxon>
        <taxon>Mycobacteriaceae</taxon>
        <taxon>Mycobacterium</taxon>
    </lineage>
</organism>
<evidence type="ECO:0000259" key="1">
    <source>
        <dbReference type="Pfam" id="PF03990"/>
    </source>
</evidence>
<protein>
    <recommendedName>
        <fullName evidence="1">DUF348 domain-containing protein</fullName>
    </recommendedName>
</protein>
<dbReference type="Pfam" id="PF03990">
    <property type="entry name" value="DUF348"/>
    <property type="match status" value="2"/>
</dbReference>
<feature type="domain" description="DUF348" evidence="1">
    <location>
        <begin position="98"/>
        <end position="123"/>
    </location>
</feature>
<dbReference type="EMBL" id="JAOB01000060">
    <property type="protein sequence ID" value="EUA29976.1"/>
    <property type="molecule type" value="Genomic_DNA"/>
</dbReference>
<dbReference type="AlphaFoldDB" id="X8AFL8"/>
<comment type="caution">
    <text evidence="2">The sequence shown here is derived from an EMBL/GenBank/DDBJ whole genome shotgun (WGS) entry which is preliminary data.</text>
</comment>